<dbReference type="Proteomes" id="UP001054821">
    <property type="component" value="Chromosome 4"/>
</dbReference>
<evidence type="ECO:0000313" key="4">
    <source>
        <dbReference type="Proteomes" id="UP000327085"/>
    </source>
</evidence>
<gene>
    <name evidence="3" type="ORF">ALMOND_2B028209</name>
    <name evidence="2" type="ORF">L3X38_024782</name>
</gene>
<accession>A0A5E4GA80</accession>
<keyword evidence="5" id="KW-1185">Reference proteome</keyword>
<dbReference type="AlphaFoldDB" id="A0A5E4GA80"/>
<evidence type="ECO:0000313" key="2">
    <source>
        <dbReference type="EMBL" id="KAI5334649.1"/>
    </source>
</evidence>
<reference evidence="4" key="2">
    <citation type="journal article" date="2020" name="Plant J.">
        <title>Transposons played a major role in the diversification between the closely related almond and peach genomes: results from the almond genome sequence.</title>
        <authorList>
            <person name="Alioto T."/>
            <person name="Alexiou K.G."/>
            <person name="Bardil A."/>
            <person name="Barteri F."/>
            <person name="Castanera R."/>
            <person name="Cruz F."/>
            <person name="Dhingra A."/>
            <person name="Duval H."/>
            <person name="Fernandez I Marti A."/>
            <person name="Frias L."/>
            <person name="Galan B."/>
            <person name="Garcia J.L."/>
            <person name="Howad W."/>
            <person name="Gomez-Garrido J."/>
            <person name="Gut M."/>
            <person name="Julca I."/>
            <person name="Morata J."/>
            <person name="Puigdomenech P."/>
            <person name="Ribeca P."/>
            <person name="Rubio Cabetas M.J."/>
            <person name="Vlasova A."/>
            <person name="Wirthensohn M."/>
            <person name="Garcia-Mas J."/>
            <person name="Gabaldon T."/>
            <person name="Casacuberta J.M."/>
            <person name="Arus P."/>
        </authorList>
    </citation>
    <scope>NUCLEOTIDE SEQUENCE [LARGE SCALE GENOMIC DNA]</scope>
    <source>
        <strain evidence="4">cv. Texas</strain>
    </source>
</reference>
<proteinExistence type="predicted"/>
<dbReference type="EMBL" id="CABIKO010000457">
    <property type="protein sequence ID" value="VVA36522.1"/>
    <property type="molecule type" value="Genomic_DNA"/>
</dbReference>
<reference evidence="3" key="1">
    <citation type="submission" date="2019-07" db="EMBL/GenBank/DDBJ databases">
        <authorList>
            <person name="Alioto T."/>
            <person name="Alioto T."/>
            <person name="Gomez Garrido J."/>
        </authorList>
    </citation>
    <scope>NUCLEOTIDE SEQUENCE</scope>
</reference>
<name>A0A5E4GA80_PRUDU</name>
<sequence length="134" mass="14506">MATKNAINEPILGADWPSKHEEIFISILHDHVKKGDSQRSTFKRKVWLEIGDELFAEFGKRSGDVGKRQVEEQLRRDSGKKAGGVICLRGGKKKECGAFQLSVGAVGGCRSGLELISGGEQEGLEAKGHCGTII</sequence>
<evidence type="ECO:0000313" key="5">
    <source>
        <dbReference type="Proteomes" id="UP001054821"/>
    </source>
</evidence>
<dbReference type="InterPro" id="IPR024752">
    <property type="entry name" value="Myb/SANT-like_dom"/>
</dbReference>
<evidence type="ECO:0000313" key="3">
    <source>
        <dbReference type="EMBL" id="VVA36522.1"/>
    </source>
</evidence>
<dbReference type="Proteomes" id="UP000327085">
    <property type="component" value="Chromosome 4"/>
</dbReference>
<feature type="domain" description="Myb/SANT-like" evidence="1">
    <location>
        <begin position="16"/>
        <end position="61"/>
    </location>
</feature>
<dbReference type="Gramene" id="VVA36522">
    <property type="protein sequence ID" value="VVA36522"/>
    <property type="gene ID" value="Prudul26B028209"/>
</dbReference>
<reference evidence="2 5" key="3">
    <citation type="journal article" date="2022" name="G3 (Bethesda)">
        <title>Whole-genome sequence and methylome profiling of the almond [Prunus dulcis (Mill.) D.A. Webb] cultivar 'Nonpareil'.</title>
        <authorList>
            <person name="D'Amico-Willman K.M."/>
            <person name="Ouma W.Z."/>
            <person name="Meulia T."/>
            <person name="Sideli G.M."/>
            <person name="Gradziel T.M."/>
            <person name="Fresnedo-Ramirez J."/>
        </authorList>
    </citation>
    <scope>NUCLEOTIDE SEQUENCE [LARGE SCALE GENOMIC DNA]</scope>
    <source>
        <strain evidence="2">Clone GOH B32 T37-40</strain>
    </source>
</reference>
<evidence type="ECO:0000259" key="1">
    <source>
        <dbReference type="Pfam" id="PF12776"/>
    </source>
</evidence>
<dbReference type="EMBL" id="JAJFAZ020000004">
    <property type="protein sequence ID" value="KAI5334649.1"/>
    <property type="molecule type" value="Genomic_DNA"/>
</dbReference>
<organism evidence="3 4">
    <name type="scientific">Prunus dulcis</name>
    <name type="common">Almond</name>
    <name type="synonym">Amygdalus dulcis</name>
    <dbReference type="NCBI Taxonomy" id="3755"/>
    <lineage>
        <taxon>Eukaryota</taxon>
        <taxon>Viridiplantae</taxon>
        <taxon>Streptophyta</taxon>
        <taxon>Embryophyta</taxon>
        <taxon>Tracheophyta</taxon>
        <taxon>Spermatophyta</taxon>
        <taxon>Magnoliopsida</taxon>
        <taxon>eudicotyledons</taxon>
        <taxon>Gunneridae</taxon>
        <taxon>Pentapetalae</taxon>
        <taxon>rosids</taxon>
        <taxon>fabids</taxon>
        <taxon>Rosales</taxon>
        <taxon>Rosaceae</taxon>
        <taxon>Amygdaloideae</taxon>
        <taxon>Amygdaleae</taxon>
        <taxon>Prunus</taxon>
    </lineage>
</organism>
<dbReference type="InParanoid" id="A0A5E4GA80"/>
<protein>
    <submittedName>
        <fullName evidence="3">PREDICTED: L10-interacting MYB domain-containing-like</fullName>
    </submittedName>
</protein>
<dbReference type="Pfam" id="PF12776">
    <property type="entry name" value="Myb_DNA-bind_3"/>
    <property type="match status" value="1"/>
</dbReference>